<dbReference type="Gene3D" id="3.40.50.720">
    <property type="entry name" value="NAD(P)-binding Rossmann-like Domain"/>
    <property type="match status" value="1"/>
</dbReference>
<dbReference type="EMBL" id="JAAAJB010000409">
    <property type="protein sequence ID" value="KAG0256467.1"/>
    <property type="molecule type" value="Genomic_DNA"/>
</dbReference>
<evidence type="ECO:0000313" key="4">
    <source>
        <dbReference type="EMBL" id="KAG0256467.1"/>
    </source>
</evidence>
<keyword evidence="1" id="KW-0560">Oxidoreductase</keyword>
<dbReference type="AlphaFoldDB" id="A0A9P6PY25"/>
<dbReference type="Gene3D" id="3.90.180.10">
    <property type="entry name" value="Medium-chain alcohol dehydrogenases, catalytic domain"/>
    <property type="match status" value="1"/>
</dbReference>
<evidence type="ECO:0000256" key="1">
    <source>
        <dbReference type="ARBA" id="ARBA00023002"/>
    </source>
</evidence>
<name>A0A9P6PY25_9FUNG</name>
<dbReference type="InterPro" id="IPR011032">
    <property type="entry name" value="GroES-like_sf"/>
</dbReference>
<feature type="domain" description="Oxidoreductase N-terminal" evidence="3">
    <location>
        <begin position="19"/>
        <end position="110"/>
    </location>
</feature>
<dbReference type="Proteomes" id="UP000807716">
    <property type="component" value="Unassembled WGS sequence"/>
</dbReference>
<dbReference type="PANTHER" id="PTHR43205:SF7">
    <property type="entry name" value="PROSTAGLANDIN REDUCTASE 1"/>
    <property type="match status" value="1"/>
</dbReference>
<accession>A0A9P6PY25</accession>
<organism evidence="4 5">
    <name type="scientific">Actinomortierella ambigua</name>
    <dbReference type="NCBI Taxonomy" id="1343610"/>
    <lineage>
        <taxon>Eukaryota</taxon>
        <taxon>Fungi</taxon>
        <taxon>Fungi incertae sedis</taxon>
        <taxon>Mucoromycota</taxon>
        <taxon>Mortierellomycotina</taxon>
        <taxon>Mortierellomycetes</taxon>
        <taxon>Mortierellales</taxon>
        <taxon>Mortierellaceae</taxon>
        <taxon>Actinomortierella</taxon>
    </lineage>
</organism>
<dbReference type="InterPro" id="IPR013149">
    <property type="entry name" value="ADH-like_C"/>
</dbReference>
<keyword evidence="5" id="KW-1185">Reference proteome</keyword>
<dbReference type="InterPro" id="IPR041694">
    <property type="entry name" value="ADH_N_2"/>
</dbReference>
<dbReference type="OrthoDB" id="809632at2759"/>
<dbReference type="SUPFAM" id="SSF51735">
    <property type="entry name" value="NAD(P)-binding Rossmann-fold domains"/>
    <property type="match status" value="1"/>
</dbReference>
<evidence type="ECO:0000259" key="3">
    <source>
        <dbReference type="Pfam" id="PF16884"/>
    </source>
</evidence>
<dbReference type="Pfam" id="PF00107">
    <property type="entry name" value="ADH_zinc_N"/>
    <property type="match status" value="1"/>
</dbReference>
<reference evidence="4" key="1">
    <citation type="journal article" date="2020" name="Fungal Divers.">
        <title>Resolving the Mortierellaceae phylogeny through synthesis of multi-gene phylogenetics and phylogenomics.</title>
        <authorList>
            <person name="Vandepol N."/>
            <person name="Liber J."/>
            <person name="Desiro A."/>
            <person name="Na H."/>
            <person name="Kennedy M."/>
            <person name="Barry K."/>
            <person name="Grigoriev I.V."/>
            <person name="Miller A.N."/>
            <person name="O'Donnell K."/>
            <person name="Stajich J.E."/>
            <person name="Bonito G."/>
        </authorList>
    </citation>
    <scope>NUCLEOTIDE SEQUENCE</scope>
    <source>
        <strain evidence="4">BC1065</strain>
    </source>
</reference>
<proteinExistence type="predicted"/>
<dbReference type="InterPro" id="IPR045010">
    <property type="entry name" value="MDR_fam"/>
</dbReference>
<feature type="domain" description="Alcohol dehydrogenase-like C-terminal" evidence="2">
    <location>
        <begin position="172"/>
        <end position="297"/>
    </location>
</feature>
<comment type="caution">
    <text evidence="4">The sequence shown here is derived from an EMBL/GenBank/DDBJ whole genome shotgun (WGS) entry which is preliminary data.</text>
</comment>
<gene>
    <name evidence="4" type="ORF">DFQ27_005709</name>
</gene>
<sequence length="357" mass="40124">MSSTQLTFKRILVNKAIQSDGKPSLSHFRTITVTEPVPELKDNEVFLKNLSFGHDVYIIYTFDEGETEARVRGYAISRVLESKNPNLPKGSLIFAPSFWEEYTHLHEEEFVRQAFALDQHKGYAQYKDRIPLASYNGILGMSGFTAWGSIETLASQAKPGQVVYVPSAAGTLGQLVGQLFKRKGVKVIGSAGTQAKIDYLTQELGFDFVFNYKEHSDKKAILQEALTKLGATGLDFYYDLMADETVDIALELLNARGRVISVGYLSNKLLDQEPYAIKQYIQILVKELTVAGYFVWEHYDLLPRFFEEFVPLVAEGQIKYKESVIDNAELEQVAESYVEFIQGKHTGKLSVNLASAK</sequence>
<evidence type="ECO:0000259" key="2">
    <source>
        <dbReference type="Pfam" id="PF00107"/>
    </source>
</evidence>
<dbReference type="GO" id="GO:0016628">
    <property type="term" value="F:oxidoreductase activity, acting on the CH-CH group of donors, NAD or NADP as acceptor"/>
    <property type="evidence" value="ECO:0007669"/>
    <property type="project" value="InterPro"/>
</dbReference>
<evidence type="ECO:0000313" key="5">
    <source>
        <dbReference type="Proteomes" id="UP000807716"/>
    </source>
</evidence>
<dbReference type="SUPFAM" id="SSF50129">
    <property type="entry name" value="GroES-like"/>
    <property type="match status" value="1"/>
</dbReference>
<protein>
    <recommendedName>
        <fullName evidence="6">NAD(P)-binding protein</fullName>
    </recommendedName>
</protein>
<dbReference type="CDD" id="cd05288">
    <property type="entry name" value="PGDH"/>
    <property type="match status" value="1"/>
</dbReference>
<evidence type="ECO:0008006" key="6">
    <source>
        <dbReference type="Google" id="ProtNLM"/>
    </source>
</evidence>
<dbReference type="PANTHER" id="PTHR43205">
    <property type="entry name" value="PROSTAGLANDIN REDUCTASE"/>
    <property type="match status" value="1"/>
</dbReference>
<dbReference type="Pfam" id="PF16884">
    <property type="entry name" value="ADH_N_2"/>
    <property type="match status" value="1"/>
</dbReference>
<dbReference type="InterPro" id="IPR036291">
    <property type="entry name" value="NAD(P)-bd_dom_sf"/>
</dbReference>